<evidence type="ECO:0000313" key="1">
    <source>
        <dbReference type="EMBL" id="MFB0836350.1"/>
    </source>
</evidence>
<accession>A0ABV4UUH3</accession>
<organism evidence="1 2">
    <name type="scientific">Arthrobacter halodurans</name>
    <dbReference type="NCBI Taxonomy" id="516699"/>
    <lineage>
        <taxon>Bacteria</taxon>
        <taxon>Bacillati</taxon>
        <taxon>Actinomycetota</taxon>
        <taxon>Actinomycetes</taxon>
        <taxon>Micrococcales</taxon>
        <taxon>Micrococcaceae</taxon>
        <taxon>Arthrobacter</taxon>
    </lineage>
</organism>
<comment type="caution">
    <text evidence="1">The sequence shown here is derived from an EMBL/GenBank/DDBJ whole genome shotgun (WGS) entry which is preliminary data.</text>
</comment>
<protein>
    <submittedName>
        <fullName evidence="1">Uncharacterized protein</fullName>
    </submittedName>
</protein>
<gene>
    <name evidence="1" type="ORF">ACETWP_17310</name>
</gene>
<proteinExistence type="predicted"/>
<sequence length="143" mass="14466">VPAAPTSVASTGSYTIPSTAGVAYLVDGTPKAAGTHLSGYTKVTVTAVAQPGFTLSGTASWTLDLTKKTAVAAAPAVNYTTKTVTIPRATGVVYFIDGVAKSPGSHKITTYATVTAKASAANYVVTAKTWKFDLRTAVTPAAP</sequence>
<feature type="non-terminal residue" evidence="1">
    <location>
        <position position="1"/>
    </location>
</feature>
<feature type="non-terminal residue" evidence="1">
    <location>
        <position position="143"/>
    </location>
</feature>
<dbReference type="RefSeq" id="WP_373973533.1">
    <property type="nucleotide sequence ID" value="NZ_JBHDLJ010000034.1"/>
</dbReference>
<reference evidence="1 2" key="1">
    <citation type="submission" date="2024-09" db="EMBL/GenBank/DDBJ databases">
        <authorList>
            <person name="Salinas-Garcia M.A."/>
            <person name="Prieme A."/>
        </authorList>
    </citation>
    <scope>NUCLEOTIDE SEQUENCE [LARGE SCALE GENOMIC DNA]</scope>
    <source>
        <strain evidence="1 2">DSM 21081</strain>
    </source>
</reference>
<dbReference type="Proteomes" id="UP001575652">
    <property type="component" value="Unassembled WGS sequence"/>
</dbReference>
<evidence type="ECO:0000313" key="2">
    <source>
        <dbReference type="Proteomes" id="UP001575652"/>
    </source>
</evidence>
<name>A0ABV4UUH3_9MICC</name>
<keyword evidence="2" id="KW-1185">Reference proteome</keyword>
<dbReference type="EMBL" id="JBHDLJ010000034">
    <property type="protein sequence ID" value="MFB0836350.1"/>
    <property type="molecule type" value="Genomic_DNA"/>
</dbReference>